<dbReference type="RefSeq" id="WP_126118705.1">
    <property type="nucleotide sequence ID" value="NZ_UZVY01000007.1"/>
</dbReference>
<evidence type="ECO:0000313" key="2">
    <source>
        <dbReference type="Proteomes" id="UP000280036"/>
    </source>
</evidence>
<name>A0A3P8L858_9BACT</name>
<dbReference type="AlphaFoldDB" id="A0A3P8L858"/>
<dbReference type="Proteomes" id="UP000280036">
    <property type="component" value="Unassembled WGS sequence"/>
</dbReference>
<reference evidence="1 2" key="1">
    <citation type="submission" date="2018-12" db="EMBL/GenBank/DDBJ databases">
        <authorList>
            <consortium name="Pathogen Informatics"/>
        </authorList>
    </citation>
    <scope>NUCLEOTIDE SEQUENCE [LARGE SCALE GENOMIC DNA]</scope>
    <source>
        <strain evidence="1 2">NCTC10126</strain>
    </source>
</reference>
<organism evidence="1 2">
    <name type="scientific">Mycoplasmopsis caviae</name>
    <dbReference type="NCBI Taxonomy" id="55603"/>
    <lineage>
        <taxon>Bacteria</taxon>
        <taxon>Bacillati</taxon>
        <taxon>Mycoplasmatota</taxon>
        <taxon>Mycoplasmoidales</taxon>
        <taxon>Metamycoplasmataceae</taxon>
        <taxon>Mycoplasmopsis</taxon>
    </lineage>
</organism>
<protein>
    <submittedName>
        <fullName evidence="1">Uncharacterized protein</fullName>
    </submittedName>
</protein>
<gene>
    <name evidence="1" type="ORF">NCTC10126_01102</name>
</gene>
<dbReference type="EMBL" id="UZVY01000007">
    <property type="protein sequence ID" value="VDR42575.1"/>
    <property type="molecule type" value="Genomic_DNA"/>
</dbReference>
<sequence length="79" mass="9793">MRWKKNKWTSQFDEKKVLETTLHNEKIKIRFYTQKDIEELLNEFGLKIVQKIIRNENNEPKWVKDYSKQVVIYVVKHKE</sequence>
<accession>A0A3P8L858</accession>
<dbReference type="OrthoDB" id="9804312at2"/>
<proteinExistence type="predicted"/>
<evidence type="ECO:0000313" key="1">
    <source>
        <dbReference type="EMBL" id="VDR42575.1"/>
    </source>
</evidence>